<evidence type="ECO:0000256" key="1">
    <source>
        <dbReference type="ARBA" id="ARBA00001198"/>
    </source>
</evidence>
<dbReference type="Gene3D" id="3.60.20.10">
    <property type="entry name" value="Glutamine Phosphoribosylpyrophosphate, subunit 1, domain 1"/>
    <property type="match status" value="1"/>
</dbReference>
<dbReference type="Pfam" id="PF00227">
    <property type="entry name" value="Proteasome"/>
    <property type="match status" value="1"/>
</dbReference>
<accession>M0AX68</accession>
<name>M0AX68_NATA1</name>
<dbReference type="PANTHER" id="PTHR32194:SF0">
    <property type="entry name" value="ATP-DEPENDENT PROTEASE SUBUNIT HSLV"/>
    <property type="match status" value="1"/>
</dbReference>
<keyword evidence="3" id="KW-0963">Cytoplasm</keyword>
<keyword evidence="6" id="KW-0378">Hydrolase</keyword>
<evidence type="ECO:0000256" key="6">
    <source>
        <dbReference type="ARBA" id="ARBA00022801"/>
    </source>
</evidence>
<dbReference type="SUPFAM" id="SSF56235">
    <property type="entry name" value="N-terminal nucleophile aminohydrolases (Ntn hydrolases)"/>
    <property type="match status" value="1"/>
</dbReference>
<dbReference type="Proteomes" id="UP000011554">
    <property type="component" value="Unassembled WGS sequence"/>
</dbReference>
<dbReference type="PANTHER" id="PTHR32194">
    <property type="entry name" value="METALLOPROTEASE TLDD"/>
    <property type="match status" value="1"/>
</dbReference>
<dbReference type="InterPro" id="IPR001353">
    <property type="entry name" value="Proteasome_sua/b"/>
</dbReference>
<dbReference type="PROSITE" id="PS00854">
    <property type="entry name" value="PROTEASOME_BETA_1"/>
    <property type="match status" value="1"/>
</dbReference>
<proteinExistence type="predicted"/>
<dbReference type="InterPro" id="IPR029055">
    <property type="entry name" value="Ntn_hydrolases_N"/>
</dbReference>
<comment type="catalytic activity">
    <reaction evidence="1">
        <text>Cleavage of peptide bonds with very broad specificity.</text>
        <dbReference type="EC" id="3.4.25.1"/>
    </reaction>
</comment>
<comment type="caution">
    <text evidence="9">The sequence shown here is derived from an EMBL/GenBank/DDBJ whole genome shotgun (WGS) entry which is preliminary data.</text>
</comment>
<dbReference type="GO" id="GO:0019774">
    <property type="term" value="C:proteasome core complex, beta-subunit complex"/>
    <property type="evidence" value="ECO:0007669"/>
    <property type="project" value="UniProtKB-ARBA"/>
</dbReference>
<evidence type="ECO:0000256" key="2">
    <source>
        <dbReference type="ARBA" id="ARBA00012039"/>
    </source>
</evidence>
<dbReference type="PATRIC" id="fig|29540.5.peg.1591"/>
<dbReference type="EMBL" id="AOIO01000021">
    <property type="protein sequence ID" value="ELZ02558.1"/>
    <property type="molecule type" value="Genomic_DNA"/>
</dbReference>
<dbReference type="GO" id="GO:0005737">
    <property type="term" value="C:cytoplasm"/>
    <property type="evidence" value="ECO:0007669"/>
    <property type="project" value="TreeGrafter"/>
</dbReference>
<evidence type="ECO:0000256" key="4">
    <source>
        <dbReference type="ARBA" id="ARBA00022670"/>
    </source>
</evidence>
<evidence type="ECO:0000256" key="7">
    <source>
        <dbReference type="ARBA" id="ARBA00022942"/>
    </source>
</evidence>
<dbReference type="InterPro" id="IPR023333">
    <property type="entry name" value="Proteasome_suB-type"/>
</dbReference>
<dbReference type="RefSeq" id="WP_006108591.1">
    <property type="nucleotide sequence ID" value="NZ_AOIO01000021.1"/>
</dbReference>
<dbReference type="InterPro" id="IPR016050">
    <property type="entry name" value="Proteasome_bsu_CS"/>
</dbReference>
<organism evidence="9 10">
    <name type="scientific">Natrialba asiatica (strain ATCC 700177 / DSM 12278 / JCM 9576 / FERM P-10747 / NBRC 102637 / 172P1)</name>
    <dbReference type="NCBI Taxonomy" id="29540"/>
    <lineage>
        <taxon>Archaea</taxon>
        <taxon>Methanobacteriati</taxon>
        <taxon>Methanobacteriota</taxon>
        <taxon>Stenosarchaea group</taxon>
        <taxon>Halobacteria</taxon>
        <taxon>Halobacteriales</taxon>
        <taxon>Natrialbaceae</taxon>
        <taxon>Natrialba</taxon>
    </lineage>
</organism>
<dbReference type="AlphaFoldDB" id="M0AX68"/>
<dbReference type="InterPro" id="IPR000243">
    <property type="entry name" value="Pept_T1A_subB"/>
</dbReference>
<keyword evidence="5" id="KW-0888">Threonine protease</keyword>
<evidence type="ECO:0000256" key="8">
    <source>
        <dbReference type="PIRSR" id="PIRSR600243-1"/>
    </source>
</evidence>
<keyword evidence="7 9" id="KW-0647">Proteasome</keyword>
<sequence length="221" mass="23052">MHGTDSNGIVTTGTTTVGLVGADGVVLAADSRASLGGRFVTNRTARKVVPVDDRTALTFAGSVGDAQSFVRRLRAELALYDMDHEPGASVDTAATVAADLIRREETPQLELVLGGVVPDPTVYQIDPAGGVMDAPIAASGSGMQLAYGYLEDAHDPERSVAELRAVAAMAVRNATERDTASGDGMTIATITADELEREQYDGIERAVSAATSRTTDSEVVR</sequence>
<dbReference type="EC" id="3.4.25.1" evidence="2"/>
<dbReference type="eggNOG" id="arCOG00970">
    <property type="taxonomic scope" value="Archaea"/>
</dbReference>
<dbReference type="STRING" id="29540.C481_07821"/>
<dbReference type="PRINTS" id="PR00141">
    <property type="entry name" value="PROTEASOME"/>
</dbReference>
<dbReference type="PROSITE" id="PS51476">
    <property type="entry name" value="PROTEASOME_BETA_2"/>
    <property type="match status" value="1"/>
</dbReference>
<evidence type="ECO:0000313" key="9">
    <source>
        <dbReference type="EMBL" id="ELZ02558.1"/>
    </source>
</evidence>
<evidence type="ECO:0000256" key="5">
    <source>
        <dbReference type="ARBA" id="ARBA00022698"/>
    </source>
</evidence>
<reference evidence="9 10" key="1">
    <citation type="journal article" date="2014" name="PLoS Genet.">
        <title>Phylogenetically driven sequencing of extremely halophilic archaea reveals strategies for static and dynamic osmo-response.</title>
        <authorList>
            <person name="Becker E.A."/>
            <person name="Seitzer P.M."/>
            <person name="Tritt A."/>
            <person name="Larsen D."/>
            <person name="Krusor M."/>
            <person name="Yao A.I."/>
            <person name="Wu D."/>
            <person name="Madern D."/>
            <person name="Eisen J.A."/>
            <person name="Darling A.E."/>
            <person name="Facciotti M.T."/>
        </authorList>
    </citation>
    <scope>NUCLEOTIDE SEQUENCE [LARGE SCALE GENOMIC DNA]</scope>
    <source>
        <strain evidence="9 10">DSM 12278</strain>
    </source>
</reference>
<dbReference type="OrthoDB" id="6330at2157"/>
<keyword evidence="10" id="KW-1185">Reference proteome</keyword>
<evidence type="ECO:0000313" key="10">
    <source>
        <dbReference type="Proteomes" id="UP000011554"/>
    </source>
</evidence>
<keyword evidence="4" id="KW-0645">Protease</keyword>
<dbReference type="GO" id="GO:0004298">
    <property type="term" value="F:threonine-type endopeptidase activity"/>
    <property type="evidence" value="ECO:0007669"/>
    <property type="project" value="UniProtKB-KW"/>
</dbReference>
<feature type="active site" description="Nucleophile" evidence="8">
    <location>
        <position position="14"/>
    </location>
</feature>
<dbReference type="GO" id="GO:0051603">
    <property type="term" value="P:proteolysis involved in protein catabolic process"/>
    <property type="evidence" value="ECO:0007669"/>
    <property type="project" value="InterPro"/>
</dbReference>
<evidence type="ECO:0000256" key="3">
    <source>
        <dbReference type="ARBA" id="ARBA00022490"/>
    </source>
</evidence>
<protein>
    <recommendedName>
        <fullName evidence="2">proteasome endopeptidase complex</fullName>
        <ecNumber evidence="2">3.4.25.1</ecNumber>
    </recommendedName>
</protein>
<gene>
    <name evidence="9" type="ORF">C481_07821</name>
</gene>